<keyword evidence="6" id="KW-1185">Reference proteome</keyword>
<dbReference type="Pfam" id="PF12833">
    <property type="entry name" value="HTH_18"/>
    <property type="match status" value="1"/>
</dbReference>
<proteinExistence type="predicted"/>
<keyword evidence="2" id="KW-0238">DNA-binding</keyword>
<reference evidence="5 6" key="1">
    <citation type="journal article" date="2016" name="Front. Microbiol.">
        <title>Comprehensive Phylogenetic Analysis of Bovine Non-aureus Staphylococci Species Based on Whole-Genome Sequencing.</title>
        <authorList>
            <person name="Naushad S."/>
            <person name="Barkema H.W."/>
            <person name="Luby C."/>
            <person name="Condas L.A."/>
            <person name="Nobrega D.B."/>
            <person name="Carson D.A."/>
            <person name="De Buck J."/>
        </authorList>
    </citation>
    <scope>NUCLEOTIDE SEQUENCE [LARGE SCALE GENOMIC DNA]</scope>
    <source>
        <strain evidence="5 6">SNUC 102</strain>
    </source>
</reference>
<feature type="domain" description="HTH araC/xylS-type" evidence="4">
    <location>
        <begin position="194"/>
        <end position="292"/>
    </location>
</feature>
<dbReference type="Proteomes" id="UP000285567">
    <property type="component" value="Unassembled WGS sequence"/>
</dbReference>
<protein>
    <submittedName>
        <fullName evidence="5">AraC family transcriptional regulator</fullName>
    </submittedName>
</protein>
<evidence type="ECO:0000256" key="2">
    <source>
        <dbReference type="ARBA" id="ARBA00023125"/>
    </source>
</evidence>
<gene>
    <name evidence="5" type="ORF">BU097_12200</name>
</gene>
<evidence type="ECO:0000256" key="1">
    <source>
        <dbReference type="ARBA" id="ARBA00023015"/>
    </source>
</evidence>
<sequence length="294" mass="34765">MRIHTNEDYAINKKFPINIITNYHGPGETYNVHSHEFIELIYVVSGECYHTYKGKSSQLCEGDICVIKPGEVHGYRTENNTTMKTYLILFQPEVLQKELFVLSDLEDIMDYFYLQMFFRKDYEFKDKMTLNPVEKIRIDLLVKTVKEELENKELGHELLIKTKLIELFIFLSRVYEKHKKTFKRNTNEDHLIIDWIIEFIQYHYSKAITLEQISRLAGMSNSTFTSKFKQQTGTNFIDYRNNVRIKAAKHLLITTDKKVIDISNEVGFLDISNFNKVFKRKTGLSPKTYKQQIP</sequence>
<evidence type="ECO:0000259" key="4">
    <source>
        <dbReference type="PROSITE" id="PS01124"/>
    </source>
</evidence>
<dbReference type="PRINTS" id="PR00032">
    <property type="entry name" value="HTHARAC"/>
</dbReference>
<dbReference type="PANTHER" id="PTHR43280:SF2">
    <property type="entry name" value="HTH-TYPE TRANSCRIPTIONAL REGULATOR EXSA"/>
    <property type="match status" value="1"/>
</dbReference>
<dbReference type="InterPro" id="IPR009057">
    <property type="entry name" value="Homeodomain-like_sf"/>
</dbReference>
<accession>A0A418IKV2</accession>
<dbReference type="OrthoDB" id="9797047at2"/>
<dbReference type="InterPro" id="IPR014710">
    <property type="entry name" value="RmlC-like_jellyroll"/>
</dbReference>
<dbReference type="SUPFAM" id="SSF46689">
    <property type="entry name" value="Homeodomain-like"/>
    <property type="match status" value="2"/>
</dbReference>
<dbReference type="SUPFAM" id="SSF51215">
    <property type="entry name" value="Regulatory protein AraC"/>
    <property type="match status" value="1"/>
</dbReference>
<keyword evidence="3" id="KW-0804">Transcription</keyword>
<keyword evidence="1" id="KW-0805">Transcription regulation</keyword>
<dbReference type="InterPro" id="IPR003313">
    <property type="entry name" value="AraC-bd"/>
</dbReference>
<dbReference type="AlphaFoldDB" id="A0A418IKV2"/>
<comment type="caution">
    <text evidence="5">The sequence shown here is derived from an EMBL/GenBank/DDBJ whole genome shotgun (WGS) entry which is preliminary data.</text>
</comment>
<dbReference type="Gene3D" id="1.10.10.60">
    <property type="entry name" value="Homeodomain-like"/>
    <property type="match status" value="2"/>
</dbReference>
<dbReference type="PANTHER" id="PTHR43280">
    <property type="entry name" value="ARAC-FAMILY TRANSCRIPTIONAL REGULATOR"/>
    <property type="match status" value="1"/>
</dbReference>
<dbReference type="PROSITE" id="PS01124">
    <property type="entry name" value="HTH_ARAC_FAMILY_2"/>
    <property type="match status" value="1"/>
</dbReference>
<dbReference type="Gene3D" id="2.60.120.10">
    <property type="entry name" value="Jelly Rolls"/>
    <property type="match status" value="1"/>
</dbReference>
<evidence type="ECO:0000313" key="5">
    <source>
        <dbReference type="EMBL" id="RIN08222.1"/>
    </source>
</evidence>
<dbReference type="GO" id="GO:0043565">
    <property type="term" value="F:sequence-specific DNA binding"/>
    <property type="evidence" value="ECO:0007669"/>
    <property type="project" value="InterPro"/>
</dbReference>
<dbReference type="EMBL" id="QXUL01000077">
    <property type="protein sequence ID" value="RIN08222.1"/>
    <property type="molecule type" value="Genomic_DNA"/>
</dbReference>
<dbReference type="InterPro" id="IPR020449">
    <property type="entry name" value="Tscrpt_reg_AraC-type_HTH"/>
</dbReference>
<dbReference type="RefSeq" id="WP_119604174.1">
    <property type="nucleotide sequence ID" value="NZ_QXUL01000077.1"/>
</dbReference>
<dbReference type="Pfam" id="PF02311">
    <property type="entry name" value="AraC_binding"/>
    <property type="match status" value="1"/>
</dbReference>
<organism evidence="5 6">
    <name type="scientific">Staphylococcus xylosus</name>
    <dbReference type="NCBI Taxonomy" id="1288"/>
    <lineage>
        <taxon>Bacteria</taxon>
        <taxon>Bacillati</taxon>
        <taxon>Bacillota</taxon>
        <taxon>Bacilli</taxon>
        <taxon>Bacillales</taxon>
        <taxon>Staphylococcaceae</taxon>
        <taxon>Staphylococcus</taxon>
    </lineage>
</organism>
<dbReference type="InterPro" id="IPR018062">
    <property type="entry name" value="HTH_AraC-typ_CS"/>
</dbReference>
<dbReference type="GO" id="GO:0003700">
    <property type="term" value="F:DNA-binding transcription factor activity"/>
    <property type="evidence" value="ECO:0007669"/>
    <property type="project" value="InterPro"/>
</dbReference>
<dbReference type="InterPro" id="IPR037923">
    <property type="entry name" value="HTH-like"/>
</dbReference>
<dbReference type="PROSITE" id="PS00041">
    <property type="entry name" value="HTH_ARAC_FAMILY_1"/>
    <property type="match status" value="1"/>
</dbReference>
<evidence type="ECO:0000256" key="3">
    <source>
        <dbReference type="ARBA" id="ARBA00023163"/>
    </source>
</evidence>
<evidence type="ECO:0000313" key="6">
    <source>
        <dbReference type="Proteomes" id="UP000285567"/>
    </source>
</evidence>
<dbReference type="SMART" id="SM00342">
    <property type="entry name" value="HTH_ARAC"/>
    <property type="match status" value="1"/>
</dbReference>
<name>A0A418IKV2_STAXY</name>
<dbReference type="InterPro" id="IPR018060">
    <property type="entry name" value="HTH_AraC"/>
</dbReference>